<keyword evidence="4" id="KW-0235">DNA replication</keyword>
<keyword evidence="9" id="KW-0234">DNA repair</keyword>
<feature type="domain" description="Nudix hydrolase" evidence="13">
    <location>
        <begin position="3"/>
        <end position="129"/>
    </location>
</feature>
<evidence type="ECO:0000256" key="3">
    <source>
        <dbReference type="ARBA" id="ARBA00022457"/>
    </source>
</evidence>
<evidence type="ECO:0000256" key="5">
    <source>
        <dbReference type="ARBA" id="ARBA00022723"/>
    </source>
</evidence>
<comment type="caution">
    <text evidence="14">The sequence shown here is derived from an EMBL/GenBank/DDBJ whole genome shotgun (WGS) entry which is preliminary data.</text>
</comment>
<dbReference type="SUPFAM" id="SSF55811">
    <property type="entry name" value="Nudix"/>
    <property type="match status" value="1"/>
</dbReference>
<comment type="catalytic activity">
    <reaction evidence="10">
        <text>8-oxo-dGTP + H2O = 8-oxo-dGMP + diphosphate + H(+)</text>
        <dbReference type="Rhea" id="RHEA:31575"/>
        <dbReference type="ChEBI" id="CHEBI:15377"/>
        <dbReference type="ChEBI" id="CHEBI:15378"/>
        <dbReference type="ChEBI" id="CHEBI:33019"/>
        <dbReference type="ChEBI" id="CHEBI:63224"/>
        <dbReference type="ChEBI" id="CHEBI:77896"/>
        <dbReference type="EC" id="3.6.1.55"/>
    </reaction>
</comment>
<dbReference type="RefSeq" id="WP_069482281.1">
    <property type="nucleotide sequence ID" value="NZ_KV766182.1"/>
</dbReference>
<evidence type="ECO:0000256" key="8">
    <source>
        <dbReference type="ARBA" id="ARBA00022842"/>
    </source>
</evidence>
<dbReference type="InterPro" id="IPR000086">
    <property type="entry name" value="NUDIX_hydrolase_dom"/>
</dbReference>
<keyword evidence="5" id="KW-0479">Metal-binding</keyword>
<dbReference type="InterPro" id="IPR020084">
    <property type="entry name" value="NUDIX_hydrolase_CS"/>
</dbReference>
<dbReference type="GO" id="GO:0008413">
    <property type="term" value="F:8-oxo-7,8-dihydroguanosine triphosphate pyrophosphatase activity"/>
    <property type="evidence" value="ECO:0007669"/>
    <property type="project" value="TreeGrafter"/>
</dbReference>
<dbReference type="InterPro" id="IPR047127">
    <property type="entry name" value="MutT-like"/>
</dbReference>
<dbReference type="PRINTS" id="PR00502">
    <property type="entry name" value="NUDIXFAMILY"/>
</dbReference>
<evidence type="ECO:0000256" key="2">
    <source>
        <dbReference type="ARBA" id="ARBA00005582"/>
    </source>
</evidence>
<evidence type="ECO:0000313" key="15">
    <source>
        <dbReference type="Proteomes" id="UP000094784"/>
    </source>
</evidence>
<dbReference type="OrthoDB" id="9810648at2"/>
<comment type="similarity">
    <text evidence="2 12">Belongs to the Nudix hydrolase family.</text>
</comment>
<evidence type="ECO:0000256" key="1">
    <source>
        <dbReference type="ARBA" id="ARBA00001946"/>
    </source>
</evidence>
<dbReference type="PROSITE" id="PS51462">
    <property type="entry name" value="NUDIX"/>
    <property type="match status" value="1"/>
</dbReference>
<dbReference type="Pfam" id="PF00293">
    <property type="entry name" value="NUDIX"/>
    <property type="match status" value="1"/>
</dbReference>
<keyword evidence="6" id="KW-0227">DNA damage</keyword>
<protein>
    <recommendedName>
        <fullName evidence="11">8-oxo-dGTP diphosphatase</fullName>
        <ecNumber evidence="11">3.6.1.55</ecNumber>
    </recommendedName>
</protein>
<dbReference type="PROSITE" id="PS00893">
    <property type="entry name" value="NUDIX_BOX"/>
    <property type="match status" value="1"/>
</dbReference>
<reference evidence="14 15" key="1">
    <citation type="submission" date="2016-09" db="EMBL/GenBank/DDBJ databases">
        <title>Draft genome sequence of the soil isolate, Lysinibacillus fusiformis M5, a potential hypoxanthine producer.</title>
        <authorList>
            <person name="Gallegos-Monterrosa R."/>
            <person name="Maroti G."/>
            <person name="Balint B."/>
            <person name="Kovacs A.T."/>
        </authorList>
    </citation>
    <scope>NUCLEOTIDE SEQUENCE [LARGE SCALE GENOMIC DNA]</scope>
    <source>
        <strain evidence="14 15">M5</strain>
    </source>
</reference>
<evidence type="ECO:0000256" key="10">
    <source>
        <dbReference type="ARBA" id="ARBA00035861"/>
    </source>
</evidence>
<dbReference type="GO" id="GO:0006281">
    <property type="term" value="P:DNA repair"/>
    <property type="evidence" value="ECO:0007669"/>
    <property type="project" value="UniProtKB-KW"/>
</dbReference>
<dbReference type="Proteomes" id="UP000094784">
    <property type="component" value="Unassembled WGS sequence"/>
</dbReference>
<evidence type="ECO:0000256" key="9">
    <source>
        <dbReference type="ARBA" id="ARBA00023204"/>
    </source>
</evidence>
<dbReference type="PANTHER" id="PTHR47707">
    <property type="entry name" value="8-OXO-DGTP DIPHOSPHATASE"/>
    <property type="match status" value="1"/>
</dbReference>
<dbReference type="PANTHER" id="PTHR47707:SF1">
    <property type="entry name" value="NUDIX HYDROLASE FAMILY PROTEIN"/>
    <property type="match status" value="1"/>
</dbReference>
<dbReference type="GO" id="GO:0006260">
    <property type="term" value="P:DNA replication"/>
    <property type="evidence" value="ECO:0007669"/>
    <property type="project" value="UniProtKB-KW"/>
</dbReference>
<dbReference type="GO" id="GO:0044715">
    <property type="term" value="F:8-oxo-dGDP phosphatase activity"/>
    <property type="evidence" value="ECO:0007669"/>
    <property type="project" value="TreeGrafter"/>
</dbReference>
<dbReference type="GO" id="GO:0035539">
    <property type="term" value="F:8-oxo-7,8-dihydrodeoxyguanosine triphosphate pyrophosphatase activity"/>
    <property type="evidence" value="ECO:0007669"/>
    <property type="project" value="UniProtKB-EC"/>
</dbReference>
<evidence type="ECO:0000256" key="11">
    <source>
        <dbReference type="ARBA" id="ARBA00038905"/>
    </source>
</evidence>
<dbReference type="CDD" id="cd03425">
    <property type="entry name" value="NUDIX_MutT_NudA_like"/>
    <property type="match status" value="1"/>
</dbReference>
<dbReference type="EMBL" id="MECQ01000001">
    <property type="protein sequence ID" value="ODV57395.1"/>
    <property type="molecule type" value="Genomic_DNA"/>
</dbReference>
<evidence type="ECO:0000256" key="12">
    <source>
        <dbReference type="RuleBase" id="RU003476"/>
    </source>
</evidence>
<dbReference type="InterPro" id="IPR020476">
    <property type="entry name" value="Nudix_hydrolase"/>
</dbReference>
<evidence type="ECO:0000313" key="14">
    <source>
        <dbReference type="EMBL" id="ODV57395.1"/>
    </source>
</evidence>
<dbReference type="EC" id="3.6.1.55" evidence="11"/>
<dbReference type="GO" id="GO:0046872">
    <property type="term" value="F:metal ion binding"/>
    <property type="evidence" value="ECO:0007669"/>
    <property type="project" value="UniProtKB-KW"/>
</dbReference>
<keyword evidence="3" id="KW-0515">Mutator protein</keyword>
<keyword evidence="8" id="KW-0460">Magnesium</keyword>
<dbReference type="InterPro" id="IPR015797">
    <property type="entry name" value="NUDIX_hydrolase-like_dom_sf"/>
</dbReference>
<proteinExistence type="inferred from homology"/>
<dbReference type="GO" id="GO:0044716">
    <property type="term" value="F:8-oxo-GDP phosphatase activity"/>
    <property type="evidence" value="ECO:0007669"/>
    <property type="project" value="TreeGrafter"/>
</dbReference>
<evidence type="ECO:0000256" key="7">
    <source>
        <dbReference type="ARBA" id="ARBA00022801"/>
    </source>
</evidence>
<evidence type="ECO:0000256" key="4">
    <source>
        <dbReference type="ARBA" id="ARBA00022705"/>
    </source>
</evidence>
<accession>A0A1E4RA91</accession>
<keyword evidence="7 12" id="KW-0378">Hydrolase</keyword>
<evidence type="ECO:0000259" key="13">
    <source>
        <dbReference type="PROSITE" id="PS51462"/>
    </source>
</evidence>
<name>A0A1E4RA91_9BACI</name>
<sequence>MKKTIHVVGAIIENDRQEIFCALRNAPMVLANYWEFPGGKIEPGETPQQALYREILEEFNCIIQVGEPVTETLYEYEQFFVHLETYLATIVKGTPQISEHAEAKWVPRQQLLELSFAPADLPSIEKLLAEQ</sequence>
<dbReference type="AlphaFoldDB" id="A0A1E4RA91"/>
<comment type="cofactor">
    <cofactor evidence="1">
        <name>Mg(2+)</name>
        <dbReference type="ChEBI" id="CHEBI:18420"/>
    </cofactor>
</comment>
<dbReference type="Gene3D" id="3.90.79.10">
    <property type="entry name" value="Nucleoside Triphosphate Pyrophosphohydrolase"/>
    <property type="match status" value="1"/>
</dbReference>
<organism evidence="14 15">
    <name type="scientific">Lysinibacillus fusiformis</name>
    <dbReference type="NCBI Taxonomy" id="28031"/>
    <lineage>
        <taxon>Bacteria</taxon>
        <taxon>Bacillati</taxon>
        <taxon>Bacillota</taxon>
        <taxon>Bacilli</taxon>
        <taxon>Bacillales</taxon>
        <taxon>Bacillaceae</taxon>
        <taxon>Lysinibacillus</taxon>
    </lineage>
</organism>
<gene>
    <name evidence="14" type="ORF">BG258_16495</name>
</gene>
<evidence type="ECO:0000256" key="6">
    <source>
        <dbReference type="ARBA" id="ARBA00022763"/>
    </source>
</evidence>